<evidence type="ECO:0008006" key="4">
    <source>
        <dbReference type="Google" id="ProtNLM"/>
    </source>
</evidence>
<keyword evidence="3" id="KW-1185">Reference proteome</keyword>
<keyword evidence="1" id="KW-0732">Signal</keyword>
<dbReference type="EnsemblMetazoa" id="ENSAATROPT009213">
    <property type="protein sequence ID" value="ENSAATROPP008332"/>
    <property type="gene ID" value="ENSAATROPG007505"/>
</dbReference>
<dbReference type="Proteomes" id="UP000075880">
    <property type="component" value="Unassembled WGS sequence"/>
</dbReference>
<accession>A0AAG5DAQ8</accession>
<evidence type="ECO:0000256" key="1">
    <source>
        <dbReference type="SAM" id="SignalP"/>
    </source>
</evidence>
<feature type="signal peptide" evidence="1">
    <location>
        <begin position="1"/>
        <end position="28"/>
    </location>
</feature>
<organism evidence="2 3">
    <name type="scientific">Anopheles atroparvus</name>
    <name type="common">European mosquito</name>
    <dbReference type="NCBI Taxonomy" id="41427"/>
    <lineage>
        <taxon>Eukaryota</taxon>
        <taxon>Metazoa</taxon>
        <taxon>Ecdysozoa</taxon>
        <taxon>Arthropoda</taxon>
        <taxon>Hexapoda</taxon>
        <taxon>Insecta</taxon>
        <taxon>Pterygota</taxon>
        <taxon>Neoptera</taxon>
        <taxon>Endopterygota</taxon>
        <taxon>Diptera</taxon>
        <taxon>Nematocera</taxon>
        <taxon>Culicoidea</taxon>
        <taxon>Culicidae</taxon>
        <taxon>Anophelinae</taxon>
        <taxon>Anopheles</taxon>
    </lineage>
</organism>
<dbReference type="AlphaFoldDB" id="A0AAG5DAQ8"/>
<evidence type="ECO:0000313" key="3">
    <source>
        <dbReference type="Proteomes" id="UP000075880"/>
    </source>
</evidence>
<name>A0AAG5DAQ8_ANOAO</name>
<sequence length="515" mass="55287">MKKMAWGFEALSILLTLVLLGSLQHAVADPRPDFAIKATITGTARVITLSNQLSATFDRVDNTNIPLTAGYSLLENMQNALVQIGTKVTTAGMAISTALNALAANSSNNVTEFFQAVTTAINTFSTLLQSGLTEHLTVLQQQGNYITDKFTDGFNEIKPRLAALSGALDRLKAGVTAARDAPGNTATAVSTTNLRKHVTPKMVQDVQDALTLLNADIPLIQFIVESTQKRLALADVFVADMAQEAQDNAALVATEYANLKTEVTSIGESVGNAFVDLVTPVYDAQLAAIGEVQTTIESLSSYPIDLQPALNSLALLMDANAIATLSTSIEGVFTAYNTALDGSIASASSIEDFFVDEACEALQQLVVALAASGNYAQYCFTKYASKVYNQFALAYYLISDCYENEKVRLHRLQDLTALIVDMIIYDIEDLGEAITSCAPLNDGASCLTLIGPFYEILATTIDDKQGYLLDYITDETEHSQQRLSACVKVTRYTMVSELVPISINLGTCTVTGYAA</sequence>
<protein>
    <recommendedName>
        <fullName evidence="4">Protein TsetseEP domain-containing protein</fullName>
    </recommendedName>
</protein>
<proteinExistence type="predicted"/>
<feature type="chain" id="PRO_5042603949" description="Protein TsetseEP domain-containing protein" evidence="1">
    <location>
        <begin position="29"/>
        <end position="515"/>
    </location>
</feature>
<evidence type="ECO:0000313" key="2">
    <source>
        <dbReference type="EnsemblMetazoa" id="ENSAATROPP008332"/>
    </source>
</evidence>
<reference evidence="2" key="1">
    <citation type="submission" date="2024-04" db="UniProtKB">
        <authorList>
            <consortium name="EnsemblMetazoa"/>
        </authorList>
    </citation>
    <scope>IDENTIFICATION</scope>
    <source>
        <strain evidence="2">EBRO</strain>
    </source>
</reference>